<dbReference type="InterPro" id="IPR000719">
    <property type="entry name" value="Prot_kinase_dom"/>
</dbReference>
<dbReference type="SMART" id="SM00220">
    <property type="entry name" value="S_TKc"/>
    <property type="match status" value="1"/>
</dbReference>
<dbReference type="InterPro" id="IPR011009">
    <property type="entry name" value="Kinase-like_dom_sf"/>
</dbReference>
<dbReference type="PANTHER" id="PTHR44167:SF30">
    <property type="entry name" value="PHOSPHORYLASE KINASE"/>
    <property type="match status" value="1"/>
</dbReference>
<dbReference type="SUPFAM" id="SSF56112">
    <property type="entry name" value="Protein kinase-like (PK-like)"/>
    <property type="match status" value="1"/>
</dbReference>
<feature type="compositionally biased region" description="Low complexity" evidence="1">
    <location>
        <begin position="351"/>
        <end position="362"/>
    </location>
</feature>
<feature type="non-terminal residue" evidence="3">
    <location>
        <position position="1"/>
    </location>
</feature>
<dbReference type="GO" id="GO:0005634">
    <property type="term" value="C:nucleus"/>
    <property type="evidence" value="ECO:0007669"/>
    <property type="project" value="TreeGrafter"/>
</dbReference>
<feature type="region of interest" description="Disordered" evidence="1">
    <location>
        <begin position="206"/>
        <end position="426"/>
    </location>
</feature>
<gene>
    <name evidence="3" type="primary">RIM11_1</name>
    <name evidence="3" type="ORF">BGW38_006401</name>
</gene>
<feature type="domain" description="Protein kinase" evidence="2">
    <location>
        <begin position="470"/>
        <end position="833"/>
    </location>
</feature>
<dbReference type="GO" id="GO:0044773">
    <property type="term" value="P:mitotic DNA damage checkpoint signaling"/>
    <property type="evidence" value="ECO:0007669"/>
    <property type="project" value="TreeGrafter"/>
</dbReference>
<dbReference type="GO" id="GO:0005524">
    <property type="term" value="F:ATP binding"/>
    <property type="evidence" value="ECO:0007669"/>
    <property type="project" value="InterPro"/>
</dbReference>
<dbReference type="PANTHER" id="PTHR44167">
    <property type="entry name" value="OVARIAN-SPECIFIC SERINE/THREONINE-PROTEIN KINASE LOK-RELATED"/>
    <property type="match status" value="1"/>
</dbReference>
<feature type="compositionally biased region" description="Polar residues" evidence="1">
    <location>
        <begin position="247"/>
        <end position="263"/>
    </location>
</feature>
<feature type="region of interest" description="Disordered" evidence="1">
    <location>
        <begin position="1"/>
        <end position="37"/>
    </location>
</feature>
<evidence type="ECO:0000313" key="3">
    <source>
        <dbReference type="EMBL" id="KAF9578029.1"/>
    </source>
</evidence>
<evidence type="ECO:0000256" key="1">
    <source>
        <dbReference type="SAM" id="MobiDB-lite"/>
    </source>
</evidence>
<keyword evidence="4" id="KW-1185">Reference proteome</keyword>
<feature type="region of interest" description="Disordered" evidence="1">
    <location>
        <begin position="751"/>
        <end position="772"/>
    </location>
</feature>
<dbReference type="EMBL" id="JAABOA010004088">
    <property type="protein sequence ID" value="KAF9578029.1"/>
    <property type="molecule type" value="Genomic_DNA"/>
</dbReference>
<feature type="compositionally biased region" description="Gly residues" evidence="1">
    <location>
        <begin position="231"/>
        <end position="243"/>
    </location>
</feature>
<feature type="region of interest" description="Disordered" evidence="1">
    <location>
        <begin position="90"/>
        <end position="133"/>
    </location>
</feature>
<feature type="region of interest" description="Disordered" evidence="1">
    <location>
        <begin position="497"/>
        <end position="525"/>
    </location>
</feature>
<dbReference type="AlphaFoldDB" id="A0A9P6FMK9"/>
<protein>
    <submittedName>
        <fullName evidence="3">Regulator of ime2</fullName>
    </submittedName>
</protein>
<organism evidence="3 4">
    <name type="scientific">Lunasporangiospora selenospora</name>
    <dbReference type="NCBI Taxonomy" id="979761"/>
    <lineage>
        <taxon>Eukaryota</taxon>
        <taxon>Fungi</taxon>
        <taxon>Fungi incertae sedis</taxon>
        <taxon>Mucoromycota</taxon>
        <taxon>Mortierellomycotina</taxon>
        <taxon>Mortierellomycetes</taxon>
        <taxon>Mortierellales</taxon>
        <taxon>Mortierellaceae</taxon>
        <taxon>Lunasporangiospora</taxon>
    </lineage>
</organism>
<dbReference type="OrthoDB" id="270970at2759"/>
<reference evidence="3" key="1">
    <citation type="journal article" date="2020" name="Fungal Divers.">
        <title>Resolving the Mortierellaceae phylogeny through synthesis of multi-gene phylogenetics and phylogenomics.</title>
        <authorList>
            <person name="Vandepol N."/>
            <person name="Liber J."/>
            <person name="Desiro A."/>
            <person name="Na H."/>
            <person name="Kennedy M."/>
            <person name="Barry K."/>
            <person name="Grigoriev I.V."/>
            <person name="Miller A.N."/>
            <person name="O'Donnell K."/>
            <person name="Stajich J.E."/>
            <person name="Bonito G."/>
        </authorList>
    </citation>
    <scope>NUCLEOTIDE SEQUENCE</scope>
    <source>
        <strain evidence="3">KOD1015</strain>
    </source>
</reference>
<comment type="caution">
    <text evidence="3">The sequence shown here is derived from an EMBL/GenBank/DDBJ whole genome shotgun (WGS) entry which is preliminary data.</text>
</comment>
<feature type="compositionally biased region" description="Low complexity" evidence="1">
    <location>
        <begin position="273"/>
        <end position="283"/>
    </location>
</feature>
<evidence type="ECO:0000313" key="4">
    <source>
        <dbReference type="Proteomes" id="UP000780801"/>
    </source>
</evidence>
<dbReference type="GO" id="GO:0004674">
    <property type="term" value="F:protein serine/threonine kinase activity"/>
    <property type="evidence" value="ECO:0007669"/>
    <property type="project" value="TreeGrafter"/>
</dbReference>
<accession>A0A9P6FMK9</accession>
<feature type="compositionally biased region" description="Polar residues" evidence="1">
    <location>
        <begin position="111"/>
        <end position="133"/>
    </location>
</feature>
<evidence type="ECO:0000259" key="2">
    <source>
        <dbReference type="PROSITE" id="PS50011"/>
    </source>
</evidence>
<dbReference type="Proteomes" id="UP000780801">
    <property type="component" value="Unassembled WGS sequence"/>
</dbReference>
<name>A0A9P6FMK9_9FUNG</name>
<feature type="compositionally biased region" description="Polar residues" evidence="1">
    <location>
        <begin position="24"/>
        <end position="37"/>
    </location>
</feature>
<feature type="compositionally biased region" description="Polar residues" evidence="1">
    <location>
        <begin position="324"/>
        <end position="335"/>
    </location>
</feature>
<dbReference type="PROSITE" id="PS50011">
    <property type="entry name" value="PROTEIN_KINASE_DOM"/>
    <property type="match status" value="1"/>
</dbReference>
<dbReference type="Pfam" id="PF00069">
    <property type="entry name" value="Pkinase"/>
    <property type="match status" value="1"/>
</dbReference>
<feature type="compositionally biased region" description="Polar residues" evidence="1">
    <location>
        <begin position="307"/>
        <end position="316"/>
    </location>
</feature>
<proteinExistence type="predicted"/>
<sequence length="896" mass="100599">MFRPSSSLANPIRRRPSERAGSTIPLTVTATSSSDQSVALRRVPTNRLYKPRSMADIKDRNQAVTFQEPTQRRNGSKSMEEVRAQIVTPTSGMEDDDSTTASEAYDIGDKTSITSPRPQSMTSPKVTFTSQDGDGNVNQLNFLTAPFDPTWLEATPQILRRALDSHLYYQDLQQMQINHAQEITRPQSQQGFVPYPQALFISEASEGAERPPNVPQKDSYPPSTQQPPLNGMGGGGTRPGQGGPTVPAQSQMRNSLLSQQPQWSKFEIPDGYPQNMQPQPQQPGNRSKRNDLVGTSKHLSLPPRNPAHSSQQYSRSTGDDYRNGDSSSRAQQPSSLGPAAGYLPDTMGFYSDPTPSASPSTPGNAMNGLISGRTPVYFTSPVPQEQAFPSQHSQQTSAQSSVIFDPRGPSPYPGSEPYNSSQISPALPIPTKFTGRVKDVIGLQYAPRPTQLERNEIEESYRDNTMGRRFLARYSVGMRRERSVFEGYYLKERSPSLADGLTAQSRPSQPPLSKRPSQRQMTMDQEGNDRVIIKYIRWKRDWETDCMMLRYLTCPHPEEKLEGQYVDYPQPQQTCQNVSPYVVGLYETFIHTHGKEGERKYLSVLQWYSETLESFIKDCIASGEGLEVTLPIIRCLIECVAYIHSRKICHLNIKTSNFVRDPYSKSCLDKVWGRGWKLIDFEGARIMDEESLGRCTYQYAAPEVLMTHTRGLSITARASQDIWSLGLVIYELLTDKPLFKTEEQAKQALLNGDIGTHPGNHPGSHSGNYPGNRRSMQPVRYYDARNVHPAYIPLLDAMLVHDPDYRLLAADLLKLDLFTKPIVADLVPEHQWLRNNTIQSLTDMDEARLCSRQILGILNNSHESVQRQQMAVMALMEGLGRILDSPFDQVPRLFML</sequence>
<dbReference type="Gene3D" id="1.10.510.10">
    <property type="entry name" value="Transferase(Phosphotransferase) domain 1"/>
    <property type="match status" value="1"/>
</dbReference>
<feature type="compositionally biased region" description="Low complexity" evidence="1">
    <location>
        <begin position="390"/>
        <end position="401"/>
    </location>
</feature>